<comment type="subunit">
    <text evidence="1">Silk fibroin elementary unit consists in a disulfide-linked heavy and light chain and a p25 glycoprotein in molar ratios of 6:6:1. This results in a complex of approximately 2.3 MDa.</text>
</comment>
<dbReference type="EMBL" id="AB195977">
    <property type="protein sequence ID" value="BAE97693.1"/>
    <property type="molecule type" value="mRNA"/>
</dbReference>
<dbReference type="AlphaFoldDB" id="Q14UU5"/>
<proteinExistence type="evidence at transcript level"/>
<evidence type="ECO:0000256" key="1">
    <source>
        <dbReference type="PIRNR" id="PIRNR005765"/>
    </source>
</evidence>
<feature type="signal peptide" evidence="2">
    <location>
        <begin position="1"/>
        <end position="16"/>
    </location>
</feature>
<gene>
    <name evidence="3" type="primary">Fib-L</name>
</gene>
<evidence type="ECO:0000256" key="2">
    <source>
        <dbReference type="SAM" id="SignalP"/>
    </source>
</evidence>
<reference evidence="3" key="1">
    <citation type="journal article" date="2006" name="J. Mol. Evol.">
        <title>The design of silk fiber composition in moths has been conserved for more than 150 million years.</title>
        <authorList>
            <person name="Yonemura N."/>
            <person name="Sehnal F."/>
        </authorList>
    </citation>
    <scope>NUCLEOTIDE SEQUENCE</scope>
    <source>
        <tissue evidence="3">Silk gland</tissue>
    </source>
</reference>
<dbReference type="InterPro" id="IPR008660">
    <property type="entry name" value="L-fibroin"/>
</dbReference>
<sequence length="260" mass="26408">MLPLVLVLLVAQSALSAPSVSVNQVAYNQAEGPRDNGNLINSYVTDAVFGLLDGAEQNIYMLTNQQIVNDMANSGDPTTQALALGQAINLVGEAVGSTGDACAYANLANAYASGNAAAVSQALSGYVNRLNANINAVARLAVDPTAAGSIVGSSGGCAGGGRSYQFEQVWDSVLANANAYTIGLLNEQYCMARRLYASYNPQNNNVAAALSASAIPEVRQILSSVAAPLANLMRVVASGGNPAQAAASAQQALAQAAARA</sequence>
<keyword evidence="1" id="KW-0964">Secreted</keyword>
<accession>Q14UU5</accession>
<comment type="function">
    <text evidence="1">It is likely that the major role of L-chain is to prevent the retention of H-chain in ER by forming the disulfide linkage.</text>
</comment>
<organism evidence="3">
    <name type="scientific">Yponomeuta evonymella</name>
    <name type="common">Bird-cherry ermine moth</name>
    <name type="synonym">Phalaena evonymella</name>
    <dbReference type="NCBI Taxonomy" id="2567737"/>
    <lineage>
        <taxon>Eukaryota</taxon>
        <taxon>Metazoa</taxon>
        <taxon>Ecdysozoa</taxon>
        <taxon>Arthropoda</taxon>
        <taxon>Hexapoda</taxon>
        <taxon>Insecta</taxon>
        <taxon>Pterygota</taxon>
        <taxon>Neoptera</taxon>
        <taxon>Endopterygota</taxon>
        <taxon>Lepidoptera</taxon>
        <taxon>Glossata</taxon>
        <taxon>Ditrysia</taxon>
        <taxon>Yponomeutoidea</taxon>
        <taxon>Yponomeutidae</taxon>
        <taxon>Yponomeutinae</taxon>
        <taxon>Yponomeuta</taxon>
    </lineage>
</organism>
<name>Q14UU5_YPOEV</name>
<dbReference type="GO" id="GO:0005576">
    <property type="term" value="C:extracellular region"/>
    <property type="evidence" value="ECO:0007669"/>
    <property type="project" value="UniProtKB-SubCell"/>
</dbReference>
<protein>
    <recommendedName>
        <fullName evidence="1">Fibroin light chain</fullName>
        <shortName evidence="1">Fib-L</shortName>
    </recommendedName>
    <alternativeName>
        <fullName evidence="1">L-fibroin</fullName>
    </alternativeName>
</protein>
<evidence type="ECO:0000313" key="3">
    <source>
        <dbReference type="EMBL" id="BAE97693.1"/>
    </source>
</evidence>
<dbReference type="Pfam" id="PF05849">
    <property type="entry name" value="L-fibroin"/>
    <property type="match status" value="1"/>
</dbReference>
<keyword evidence="1" id="KW-0737">Silk protein</keyword>
<feature type="chain" id="PRO_5004183233" description="Fibroin light chain" evidence="2">
    <location>
        <begin position="17"/>
        <end position="260"/>
    </location>
</feature>
<comment type="subcellular location">
    <subcellularLocation>
        <location evidence="1">Secreted</location>
    </subcellularLocation>
</comment>
<dbReference type="PIRSF" id="PIRSF005765">
    <property type="entry name" value="L-fibroin"/>
    <property type="match status" value="1"/>
</dbReference>
<keyword evidence="2" id="KW-0732">Signal</keyword>